<dbReference type="SUPFAM" id="SSF103481">
    <property type="entry name" value="Multidrug resistance efflux transporter EmrE"/>
    <property type="match status" value="2"/>
</dbReference>
<evidence type="ECO:0000313" key="6">
    <source>
        <dbReference type="Proteomes" id="UP000464507"/>
    </source>
</evidence>
<feature type="transmembrane region" description="Helical" evidence="3">
    <location>
        <begin position="6"/>
        <end position="23"/>
    </location>
</feature>
<proteinExistence type="inferred from homology"/>
<feature type="transmembrane region" description="Helical" evidence="3">
    <location>
        <begin position="89"/>
        <end position="110"/>
    </location>
</feature>
<feature type="transmembrane region" description="Helical" evidence="3">
    <location>
        <begin position="61"/>
        <end position="82"/>
    </location>
</feature>
<dbReference type="InterPro" id="IPR000620">
    <property type="entry name" value="EamA_dom"/>
</dbReference>
<keyword evidence="3" id="KW-0812">Transmembrane</keyword>
<evidence type="ECO:0000259" key="4">
    <source>
        <dbReference type="Pfam" id="PF00892"/>
    </source>
</evidence>
<dbReference type="KEGG" id="mant:BHD05_03325"/>
<comment type="similarity">
    <text evidence="1">Belongs to the EamA transporter family.</text>
</comment>
<dbReference type="GO" id="GO:0016020">
    <property type="term" value="C:membrane"/>
    <property type="evidence" value="ECO:0007669"/>
    <property type="project" value="InterPro"/>
</dbReference>
<dbReference type="Pfam" id="PF00892">
    <property type="entry name" value="EamA"/>
    <property type="match status" value="2"/>
</dbReference>
<dbReference type="InterPro" id="IPR037185">
    <property type="entry name" value="EmrE-like"/>
</dbReference>
<feature type="transmembrane region" description="Helical" evidence="3">
    <location>
        <begin position="146"/>
        <end position="164"/>
    </location>
</feature>
<sequence length="318" mass="31593">MFSVILGLTGALVYGAADFFGGIAAKRISALKVTAIGAASGLVLLLLLLPVTGGTWSVEAVTLGALSGISGALAISLLYACLAIGPMSILSPLTAVISAMVPLTAGVLRGDRLPPLGYLALGLALIAVVLVGFVPDRKAVRPSAKALAMAVGAGSLIGVFLIVIDLTPSDSGVVPLIANRTVNATLMFTTIGVLAALASRRARRSDAAVRADAAGSTTASTSASSGPASSPASTPGRLARWSPGLRLAVVGGTLDATANVLILLGLRAGDLSIMAVLTAMYPAGTIILAAVLLKERITPTQGIGLVLALTAAAMLALI</sequence>
<name>A0A7L5AHF2_9MICO</name>
<feature type="transmembrane region" description="Helical" evidence="3">
    <location>
        <begin position="247"/>
        <end position="266"/>
    </location>
</feature>
<feature type="transmembrane region" description="Helical" evidence="3">
    <location>
        <begin position="300"/>
        <end position="317"/>
    </location>
</feature>
<keyword evidence="3" id="KW-0472">Membrane</keyword>
<keyword evidence="3" id="KW-1133">Transmembrane helix</keyword>
<keyword evidence="6" id="KW-1185">Reference proteome</keyword>
<feature type="transmembrane region" description="Helical" evidence="3">
    <location>
        <begin position="272"/>
        <end position="293"/>
    </location>
</feature>
<feature type="domain" description="EamA" evidence="4">
    <location>
        <begin position="237"/>
        <end position="315"/>
    </location>
</feature>
<feature type="transmembrane region" description="Helical" evidence="3">
    <location>
        <begin position="30"/>
        <end position="49"/>
    </location>
</feature>
<protein>
    <recommendedName>
        <fullName evidence="4">EamA domain-containing protein</fullName>
    </recommendedName>
</protein>
<gene>
    <name evidence="5" type="ORF">BHD05_03325</name>
</gene>
<dbReference type="EMBL" id="CP017146">
    <property type="protein sequence ID" value="QHO68814.1"/>
    <property type="molecule type" value="Genomic_DNA"/>
</dbReference>
<evidence type="ECO:0000256" key="2">
    <source>
        <dbReference type="SAM" id="MobiDB-lite"/>
    </source>
</evidence>
<reference evidence="5 6" key="1">
    <citation type="submission" date="2016-09" db="EMBL/GenBank/DDBJ databases">
        <title>Complete genome sequence of microbes from the polar regions.</title>
        <authorList>
            <person name="Liao L."/>
            <person name="Chen B."/>
        </authorList>
    </citation>
    <scope>NUCLEOTIDE SEQUENCE [LARGE SCALE GENOMIC DNA]</scope>
    <source>
        <strain evidence="5 6">ZS314</strain>
    </source>
</reference>
<feature type="transmembrane region" description="Helical" evidence="3">
    <location>
        <begin position="116"/>
        <end position="134"/>
    </location>
</feature>
<feature type="region of interest" description="Disordered" evidence="2">
    <location>
        <begin position="211"/>
        <end position="236"/>
    </location>
</feature>
<dbReference type="Gene3D" id="1.10.3730.20">
    <property type="match status" value="1"/>
</dbReference>
<feature type="transmembrane region" description="Helical" evidence="3">
    <location>
        <begin position="176"/>
        <end position="197"/>
    </location>
</feature>
<evidence type="ECO:0000256" key="1">
    <source>
        <dbReference type="ARBA" id="ARBA00007362"/>
    </source>
</evidence>
<feature type="domain" description="EamA" evidence="4">
    <location>
        <begin position="2"/>
        <end position="132"/>
    </location>
</feature>
<organism evidence="5 6">
    <name type="scientific">Marisediminicola antarctica</name>
    <dbReference type="NCBI Taxonomy" id="674079"/>
    <lineage>
        <taxon>Bacteria</taxon>
        <taxon>Bacillati</taxon>
        <taxon>Actinomycetota</taxon>
        <taxon>Actinomycetes</taxon>
        <taxon>Micrococcales</taxon>
        <taxon>Microbacteriaceae</taxon>
        <taxon>Marisediminicola</taxon>
    </lineage>
</organism>
<evidence type="ECO:0000313" key="5">
    <source>
        <dbReference type="EMBL" id="QHO68814.1"/>
    </source>
</evidence>
<accession>A0A7L5AHF2</accession>
<evidence type="ECO:0000256" key="3">
    <source>
        <dbReference type="SAM" id="Phobius"/>
    </source>
</evidence>
<dbReference type="Proteomes" id="UP000464507">
    <property type="component" value="Chromosome"/>
</dbReference>
<dbReference type="AlphaFoldDB" id="A0A7L5AHF2"/>
<dbReference type="OrthoDB" id="68076at2"/>